<dbReference type="Gene3D" id="2.60.40.10">
    <property type="entry name" value="Immunoglobulins"/>
    <property type="match status" value="1"/>
</dbReference>
<dbReference type="AlphaFoldDB" id="A0A1F7IHU1"/>
<dbReference type="Pfam" id="PF00041">
    <property type="entry name" value="fn3"/>
    <property type="match status" value="1"/>
</dbReference>
<dbReference type="EMBL" id="MGAF01000003">
    <property type="protein sequence ID" value="OGK42905.1"/>
    <property type="molecule type" value="Genomic_DNA"/>
</dbReference>
<dbReference type="PROSITE" id="PS50853">
    <property type="entry name" value="FN3"/>
    <property type="match status" value="1"/>
</dbReference>
<feature type="domain" description="Fibronectin type-III" evidence="1">
    <location>
        <begin position="35"/>
        <end position="130"/>
    </location>
</feature>
<evidence type="ECO:0000259" key="1">
    <source>
        <dbReference type="PROSITE" id="PS50853"/>
    </source>
</evidence>
<name>A0A1F7IHU1_9BACT</name>
<dbReference type="CDD" id="cd00063">
    <property type="entry name" value="FN3"/>
    <property type="match status" value="1"/>
</dbReference>
<dbReference type="Proteomes" id="UP000179270">
    <property type="component" value="Unassembled WGS sequence"/>
</dbReference>
<protein>
    <recommendedName>
        <fullName evidence="1">Fibronectin type-III domain-containing protein</fullName>
    </recommendedName>
</protein>
<sequence>MKRLIIFVISLIWLFISVLFLPHSVTATQCKATKPDHAPDLFQINTTKDSAVLFFTPVNNAVSQYTIVYGYSRGDERFGTSFPFGRYDGVISYTINHLAPNTKYYFRVRADHGCRQGYWSDTMSAQTNWESKIYTRVK</sequence>
<dbReference type="InterPro" id="IPR003961">
    <property type="entry name" value="FN3_dom"/>
</dbReference>
<dbReference type="STRING" id="1802055.A3A74_03200"/>
<comment type="caution">
    <text evidence="2">The sequence shown here is derived from an EMBL/GenBank/DDBJ whole genome shotgun (WGS) entry which is preliminary data.</text>
</comment>
<gene>
    <name evidence="2" type="ORF">A3A74_03200</name>
</gene>
<proteinExistence type="predicted"/>
<reference evidence="2 3" key="1">
    <citation type="journal article" date="2016" name="Nat. Commun.">
        <title>Thousands of microbial genomes shed light on interconnected biogeochemical processes in an aquifer system.</title>
        <authorList>
            <person name="Anantharaman K."/>
            <person name="Brown C.T."/>
            <person name="Hug L.A."/>
            <person name="Sharon I."/>
            <person name="Castelle C.J."/>
            <person name="Probst A.J."/>
            <person name="Thomas B.C."/>
            <person name="Singh A."/>
            <person name="Wilkins M.J."/>
            <person name="Karaoz U."/>
            <person name="Brodie E.L."/>
            <person name="Williams K.H."/>
            <person name="Hubbard S.S."/>
            <person name="Banfield J.F."/>
        </authorList>
    </citation>
    <scope>NUCLEOTIDE SEQUENCE [LARGE SCALE GENOMIC DNA]</scope>
</reference>
<dbReference type="InterPro" id="IPR013783">
    <property type="entry name" value="Ig-like_fold"/>
</dbReference>
<accession>A0A1F7IHU1</accession>
<dbReference type="InterPro" id="IPR036116">
    <property type="entry name" value="FN3_sf"/>
</dbReference>
<dbReference type="SMART" id="SM00060">
    <property type="entry name" value="FN3"/>
    <property type="match status" value="1"/>
</dbReference>
<evidence type="ECO:0000313" key="2">
    <source>
        <dbReference type="EMBL" id="OGK42905.1"/>
    </source>
</evidence>
<evidence type="ECO:0000313" key="3">
    <source>
        <dbReference type="Proteomes" id="UP000179270"/>
    </source>
</evidence>
<organism evidence="2 3">
    <name type="scientific">Candidatus Roizmanbacteria bacterium RIFCSPLOWO2_01_FULL_35_13</name>
    <dbReference type="NCBI Taxonomy" id="1802055"/>
    <lineage>
        <taxon>Bacteria</taxon>
        <taxon>Candidatus Roizmaniibacteriota</taxon>
    </lineage>
</organism>
<dbReference type="SUPFAM" id="SSF49265">
    <property type="entry name" value="Fibronectin type III"/>
    <property type="match status" value="1"/>
</dbReference>